<comment type="caution">
    <text evidence="5">The sequence shown here is derived from an EMBL/GenBank/DDBJ whole genome shotgun (WGS) entry which is preliminary data.</text>
</comment>
<evidence type="ECO:0000256" key="1">
    <source>
        <dbReference type="ARBA" id="ARBA00022598"/>
    </source>
</evidence>
<feature type="domain" description="AMP-dependent synthetase/ligase" evidence="3">
    <location>
        <begin position="42"/>
        <end position="403"/>
    </location>
</feature>
<accession>A0ABX5KW01</accession>
<dbReference type="Gene3D" id="3.40.50.12820">
    <property type="match status" value="1"/>
</dbReference>
<gene>
    <name evidence="5" type="ORF">C7402_102219</name>
</gene>
<dbReference type="Pfam" id="PF13193">
    <property type="entry name" value="AMP-binding_C"/>
    <property type="match status" value="1"/>
</dbReference>
<dbReference type="InterPro" id="IPR000873">
    <property type="entry name" value="AMP-dep_synth/lig_dom"/>
</dbReference>
<feature type="domain" description="AMP-binding enzyme C-terminal" evidence="4">
    <location>
        <begin position="453"/>
        <end position="532"/>
    </location>
</feature>
<dbReference type="InterPro" id="IPR045851">
    <property type="entry name" value="AMP-bd_C_sf"/>
</dbReference>
<organism evidence="5 6">
    <name type="scientific">Paraburkholderia unamae</name>
    <dbReference type="NCBI Taxonomy" id="219649"/>
    <lineage>
        <taxon>Bacteria</taxon>
        <taxon>Pseudomonadati</taxon>
        <taxon>Pseudomonadota</taxon>
        <taxon>Betaproteobacteria</taxon>
        <taxon>Burkholderiales</taxon>
        <taxon>Burkholderiaceae</taxon>
        <taxon>Paraburkholderia</taxon>
    </lineage>
</organism>
<dbReference type="Gene3D" id="3.30.300.30">
    <property type="match status" value="1"/>
</dbReference>
<evidence type="ECO:0000313" key="5">
    <source>
        <dbReference type="EMBL" id="PVX86383.1"/>
    </source>
</evidence>
<name>A0ABX5KW01_9BURK</name>
<evidence type="ECO:0000259" key="4">
    <source>
        <dbReference type="Pfam" id="PF13193"/>
    </source>
</evidence>
<dbReference type="InterPro" id="IPR011957">
    <property type="entry name" value="Benz_CoA_lig"/>
</dbReference>
<sequence length="544" mass="58930">MDTQTASPAQPTPAAASPARGAEPPPALFNFATHLFALNRARAAKTAYIDDTLTLSYGELETQAHRFASAMRALGVHAEERILLVMLDTIELPIAFLGALHAGIVPVIVNTLLTPADYVYMLTHSRARAVIASGAVLANVRAALAEAQCEDCELIVSQPLAESANSTPESPRVLADLLARAEPAPRAAQTSGDDIAFWLYSSGSTGKPKGTVHTHANLYWTVETYAKPILGIRESDVVFSAAKLFFAYGLGNGLSFPLSVGATTVLMAERPTAGAVFARLVKHRPTVFYGVPTLYASMMASPNLPARADVALRICASAGEALPREIGERFRQHFGADILDGLGSTEMLHIFLSNRPDLVEYGTTGRPVPGYDIELRDESGRLVPDGEIGDLYIRGPSAAVMYWCNREKSRATFLGDWVRSGDKYRRLPGGAYVYAGRSDDMLKVSGQYVSPIEVEMVLMQHDAVLEAAVIGVDQGGLVKTCAFVVLKQEAQDAAHDMLAETLKAFVKTRLAPHKYPRDILFVDDLPKTATGKIQRFRLRQQFQS</sequence>
<dbReference type="GO" id="GO:0016874">
    <property type="term" value="F:ligase activity"/>
    <property type="evidence" value="ECO:0007669"/>
    <property type="project" value="UniProtKB-KW"/>
</dbReference>
<feature type="compositionally biased region" description="Low complexity" evidence="2">
    <location>
        <begin position="1"/>
        <end position="19"/>
    </location>
</feature>
<dbReference type="NCBIfam" id="TIGR02262">
    <property type="entry name" value="benz_CoA_lig"/>
    <property type="match status" value="1"/>
</dbReference>
<dbReference type="SUPFAM" id="SSF56801">
    <property type="entry name" value="Acetyl-CoA synthetase-like"/>
    <property type="match status" value="1"/>
</dbReference>
<dbReference type="CDD" id="cd05959">
    <property type="entry name" value="BCL_4HBCL"/>
    <property type="match status" value="1"/>
</dbReference>
<evidence type="ECO:0000256" key="2">
    <source>
        <dbReference type="SAM" id="MobiDB-lite"/>
    </source>
</evidence>
<evidence type="ECO:0000313" key="6">
    <source>
        <dbReference type="Proteomes" id="UP000245712"/>
    </source>
</evidence>
<dbReference type="PANTHER" id="PTHR43352">
    <property type="entry name" value="ACETYL-COA SYNTHETASE"/>
    <property type="match status" value="1"/>
</dbReference>
<dbReference type="InterPro" id="IPR025110">
    <property type="entry name" value="AMP-bd_C"/>
</dbReference>
<dbReference type="RefSeq" id="WP_116609814.1">
    <property type="nucleotide sequence ID" value="NZ_CAJZAT010000057.1"/>
</dbReference>
<reference evidence="5 6" key="1">
    <citation type="submission" date="2018-05" db="EMBL/GenBank/DDBJ databases">
        <title>Genomic Encyclopedia of Type Strains, Phase IV (KMG-V): Genome sequencing to study the core and pangenomes of soil and plant-associated prokaryotes.</title>
        <authorList>
            <person name="Whitman W."/>
        </authorList>
    </citation>
    <scope>NUCLEOTIDE SEQUENCE [LARGE SCALE GENOMIC DNA]</scope>
    <source>
        <strain evidence="5 6">SCZa-39</strain>
    </source>
</reference>
<proteinExistence type="predicted"/>
<keyword evidence="6" id="KW-1185">Reference proteome</keyword>
<protein>
    <submittedName>
        <fullName evidence="5">Benzoate-CoA ligase</fullName>
    </submittedName>
</protein>
<dbReference type="Pfam" id="PF00501">
    <property type="entry name" value="AMP-binding"/>
    <property type="match status" value="1"/>
</dbReference>
<dbReference type="Gene3D" id="2.30.38.10">
    <property type="entry name" value="Luciferase, Domain 3"/>
    <property type="match status" value="1"/>
</dbReference>
<keyword evidence="1 5" id="KW-0436">Ligase</keyword>
<dbReference type="PANTHER" id="PTHR43352:SF1">
    <property type="entry name" value="ANTHRANILATE--COA LIGASE"/>
    <property type="match status" value="1"/>
</dbReference>
<dbReference type="EMBL" id="QEOB01000002">
    <property type="protein sequence ID" value="PVX86383.1"/>
    <property type="molecule type" value="Genomic_DNA"/>
</dbReference>
<dbReference type="Gene3D" id="3.40.50.980">
    <property type="match status" value="1"/>
</dbReference>
<feature type="region of interest" description="Disordered" evidence="2">
    <location>
        <begin position="1"/>
        <end position="21"/>
    </location>
</feature>
<dbReference type="Proteomes" id="UP000245712">
    <property type="component" value="Unassembled WGS sequence"/>
</dbReference>
<evidence type="ECO:0000259" key="3">
    <source>
        <dbReference type="Pfam" id="PF00501"/>
    </source>
</evidence>